<keyword evidence="2" id="KW-1185">Reference proteome</keyword>
<dbReference type="EMBL" id="CM042887">
    <property type="protein sequence ID" value="KAI4331439.1"/>
    <property type="molecule type" value="Genomic_DNA"/>
</dbReference>
<reference evidence="2" key="1">
    <citation type="journal article" date="2023" name="Front. Plant Sci.">
        <title>Chromosomal-level genome assembly of Melastoma candidum provides insights into trichome evolution.</title>
        <authorList>
            <person name="Zhong Y."/>
            <person name="Wu W."/>
            <person name="Sun C."/>
            <person name="Zou P."/>
            <person name="Liu Y."/>
            <person name="Dai S."/>
            <person name="Zhou R."/>
        </authorList>
    </citation>
    <scope>NUCLEOTIDE SEQUENCE [LARGE SCALE GENOMIC DNA]</scope>
</reference>
<evidence type="ECO:0000313" key="2">
    <source>
        <dbReference type="Proteomes" id="UP001057402"/>
    </source>
</evidence>
<comment type="caution">
    <text evidence="1">The sequence shown here is derived from an EMBL/GenBank/DDBJ whole genome shotgun (WGS) entry which is preliminary data.</text>
</comment>
<sequence>MGRNRNLIERALKARLVYDSPNMNRAISFEYMNRQLVWNEFSEMLLLVLPPLNSSTLKNLLRPFSKDKDKDSAGDGSACPVCRNNPSTPFLAIPCEHRYCYYCLRTRCAGALIIPMPEMQ</sequence>
<organism evidence="1 2">
    <name type="scientific">Melastoma candidum</name>
    <dbReference type="NCBI Taxonomy" id="119954"/>
    <lineage>
        <taxon>Eukaryota</taxon>
        <taxon>Viridiplantae</taxon>
        <taxon>Streptophyta</taxon>
        <taxon>Embryophyta</taxon>
        <taxon>Tracheophyta</taxon>
        <taxon>Spermatophyta</taxon>
        <taxon>Magnoliopsida</taxon>
        <taxon>eudicotyledons</taxon>
        <taxon>Gunneridae</taxon>
        <taxon>Pentapetalae</taxon>
        <taxon>rosids</taxon>
        <taxon>malvids</taxon>
        <taxon>Myrtales</taxon>
        <taxon>Melastomataceae</taxon>
        <taxon>Melastomatoideae</taxon>
        <taxon>Melastomateae</taxon>
        <taxon>Melastoma</taxon>
    </lineage>
</organism>
<gene>
    <name evidence="1" type="ORF">MLD38_029626</name>
</gene>
<dbReference type="Proteomes" id="UP001057402">
    <property type="component" value="Chromosome 8"/>
</dbReference>
<proteinExistence type="predicted"/>
<evidence type="ECO:0000313" key="1">
    <source>
        <dbReference type="EMBL" id="KAI4331439.1"/>
    </source>
</evidence>
<name>A0ACB9N4I9_9MYRT</name>
<accession>A0ACB9N4I9</accession>
<protein>
    <submittedName>
        <fullName evidence="1">Uncharacterized protein</fullName>
    </submittedName>
</protein>